<evidence type="ECO:0000256" key="1">
    <source>
        <dbReference type="ARBA" id="ARBA00010333"/>
    </source>
</evidence>
<reference evidence="8" key="1">
    <citation type="journal article" date="2019" name="Int. J. Syst. Evol. Microbiol.">
        <title>The Global Catalogue of Microorganisms (GCM) 10K type strain sequencing project: providing services to taxonomists for standard genome sequencing and annotation.</title>
        <authorList>
            <consortium name="The Broad Institute Genomics Platform"/>
            <consortium name="The Broad Institute Genome Sequencing Center for Infectious Disease"/>
            <person name="Wu L."/>
            <person name="Ma J."/>
        </authorList>
    </citation>
    <scope>NUCLEOTIDE SEQUENCE [LARGE SCALE GENOMIC DNA]</scope>
    <source>
        <strain evidence="8">CCM 7526</strain>
    </source>
</reference>
<dbReference type="SUPFAM" id="SSF53850">
    <property type="entry name" value="Periplasmic binding protein-like II"/>
    <property type="match status" value="1"/>
</dbReference>
<accession>A0ABW4AHB3</accession>
<comment type="similarity">
    <text evidence="1">Belongs to the bacterial solute-binding protein 3 family.</text>
</comment>
<sequence>MIRTVMALALAVTGLAACTDSGPATTAKPEASATPPPSPAASDPTPACDAAADFDARASFRPTNGTQITAGSHMQTIKDRGRLILGTNQGNVLFSSRDPFTGKIEGFDVDMGREIARAIFGDPDRLEIRVVANADRMDRVADGTVDLVISTMTTNCARWQKVDFSTVYYESGQRVLVGKDSPVQRIEDLGGRPVCAVSGSTSLDNLAKVNPAPVRVTRSDYGSCLVAFQLGEAEAVSTDDTILAGLAAQDPYAKVVGPRFTEEPYAIAIAHDHREFTRYVNAVLDRMRADGTWAKVYDRWLGASGPAPQPPAARYLPCTPPGPEPRCR</sequence>
<dbReference type="Gene3D" id="3.40.190.10">
    <property type="entry name" value="Periplasmic binding protein-like II"/>
    <property type="match status" value="2"/>
</dbReference>
<dbReference type="PROSITE" id="PS51257">
    <property type="entry name" value="PROKAR_LIPOPROTEIN"/>
    <property type="match status" value="1"/>
</dbReference>
<name>A0ABW4AHB3_9ACTN</name>
<dbReference type="PANTHER" id="PTHR30085:SF6">
    <property type="entry name" value="ABC TRANSPORTER GLUTAMINE-BINDING PROTEIN GLNH"/>
    <property type="match status" value="1"/>
</dbReference>
<proteinExistence type="inferred from homology"/>
<dbReference type="SMART" id="SM00062">
    <property type="entry name" value="PBPb"/>
    <property type="match status" value="1"/>
</dbReference>
<dbReference type="Pfam" id="PF00497">
    <property type="entry name" value="SBP_bac_3"/>
    <property type="match status" value="1"/>
</dbReference>
<dbReference type="CDD" id="cd13690">
    <property type="entry name" value="PBP2_GluB"/>
    <property type="match status" value="1"/>
</dbReference>
<keyword evidence="3 5" id="KW-0732">Signal</keyword>
<feature type="region of interest" description="Disordered" evidence="4">
    <location>
        <begin position="20"/>
        <end position="47"/>
    </location>
</feature>
<keyword evidence="2" id="KW-0813">Transport</keyword>
<comment type="caution">
    <text evidence="7">The sequence shown here is derived from an EMBL/GenBank/DDBJ whole genome shotgun (WGS) entry which is preliminary data.</text>
</comment>
<dbReference type="RefSeq" id="WP_317792208.1">
    <property type="nucleotide sequence ID" value="NZ_AP028461.1"/>
</dbReference>
<evidence type="ECO:0000256" key="4">
    <source>
        <dbReference type="SAM" id="MobiDB-lite"/>
    </source>
</evidence>
<gene>
    <name evidence="7" type="ORF">ACFQ5G_30180</name>
</gene>
<feature type="domain" description="Solute-binding protein family 3/N-terminal" evidence="6">
    <location>
        <begin position="82"/>
        <end position="304"/>
    </location>
</feature>
<evidence type="ECO:0000256" key="5">
    <source>
        <dbReference type="SAM" id="SignalP"/>
    </source>
</evidence>
<feature type="chain" id="PRO_5046636597" evidence="5">
    <location>
        <begin position="17"/>
        <end position="328"/>
    </location>
</feature>
<evidence type="ECO:0000256" key="3">
    <source>
        <dbReference type="ARBA" id="ARBA00022729"/>
    </source>
</evidence>
<organism evidence="7 8">
    <name type="scientific">Actinoplanes sichuanensis</name>
    <dbReference type="NCBI Taxonomy" id="512349"/>
    <lineage>
        <taxon>Bacteria</taxon>
        <taxon>Bacillati</taxon>
        <taxon>Actinomycetota</taxon>
        <taxon>Actinomycetes</taxon>
        <taxon>Micromonosporales</taxon>
        <taxon>Micromonosporaceae</taxon>
        <taxon>Actinoplanes</taxon>
    </lineage>
</organism>
<protein>
    <submittedName>
        <fullName evidence="7">Glutamate ABC transporter substrate-binding protein</fullName>
    </submittedName>
</protein>
<dbReference type="PANTHER" id="PTHR30085">
    <property type="entry name" value="AMINO ACID ABC TRANSPORTER PERMEASE"/>
    <property type="match status" value="1"/>
</dbReference>
<dbReference type="EMBL" id="JBHTMK010000040">
    <property type="protein sequence ID" value="MFD1369628.1"/>
    <property type="molecule type" value="Genomic_DNA"/>
</dbReference>
<dbReference type="Proteomes" id="UP001597183">
    <property type="component" value="Unassembled WGS sequence"/>
</dbReference>
<feature type="compositionally biased region" description="Low complexity" evidence="4">
    <location>
        <begin position="23"/>
        <end position="33"/>
    </location>
</feature>
<dbReference type="InterPro" id="IPR051455">
    <property type="entry name" value="Bact_solute-bind_prot3"/>
</dbReference>
<evidence type="ECO:0000259" key="6">
    <source>
        <dbReference type="SMART" id="SM00062"/>
    </source>
</evidence>
<dbReference type="InterPro" id="IPR001638">
    <property type="entry name" value="Solute-binding_3/MltF_N"/>
</dbReference>
<keyword evidence="8" id="KW-1185">Reference proteome</keyword>
<feature type="signal peptide" evidence="5">
    <location>
        <begin position="1"/>
        <end position="16"/>
    </location>
</feature>
<evidence type="ECO:0000313" key="8">
    <source>
        <dbReference type="Proteomes" id="UP001597183"/>
    </source>
</evidence>
<evidence type="ECO:0000256" key="2">
    <source>
        <dbReference type="ARBA" id="ARBA00022448"/>
    </source>
</evidence>
<evidence type="ECO:0000313" key="7">
    <source>
        <dbReference type="EMBL" id="MFD1369628.1"/>
    </source>
</evidence>